<dbReference type="Gene3D" id="3.90.1150.10">
    <property type="entry name" value="Aspartate Aminotransferase, domain 1"/>
    <property type="match status" value="1"/>
</dbReference>
<keyword evidence="5" id="KW-0456">Lyase</keyword>
<organism evidence="5 6">
    <name type="scientific">Achromobacter deleyi</name>
    <dbReference type="NCBI Taxonomy" id="1353891"/>
    <lineage>
        <taxon>Bacteria</taxon>
        <taxon>Pseudomonadati</taxon>
        <taxon>Pseudomonadota</taxon>
        <taxon>Betaproteobacteria</taxon>
        <taxon>Burkholderiales</taxon>
        <taxon>Alcaligenaceae</taxon>
        <taxon>Achromobacter</taxon>
    </lineage>
</organism>
<sequence>MKARDPHPDVHFATQAIHHGYDPAAHQGAVSPPVFLTSTYAFESTAEFDAVFTGESDRCVYGRQQNPTQQLLETRLAALEGGQAALVTASGMGAIASTLLSLLSAGDEIAVHHTIYNTASALMTEGLPRFGIKVVRGDLSTPQGTAAAIGPATRLVYFETPINPSADVLDIARIAAAAQRAGARVIVDSTFASPALQRPLELGADLVIHSLTKYLNGHGDVLGGAVIGDRETIDLIRASGAKYLTGATPSPMSCFLVLRGLKTLDLRMRQHSSNALAVAEMLQGHPAVAKVTYPFLAGFANGDIARRQMSAGSGMVSFELQAGYDGVAPMMDRLRIISRGISLGDTDSLIYHTAGMIRARQKVNPALRLSPGVSPALVRLSVGLEDVRDLLADLEQALSPVR</sequence>
<gene>
    <name evidence="5" type="primary">mdeA_1</name>
    <name evidence="5" type="ORF">LMG3458_02968</name>
</gene>
<evidence type="ECO:0000313" key="6">
    <source>
        <dbReference type="Proteomes" id="UP000494111"/>
    </source>
</evidence>
<dbReference type="FunFam" id="3.40.640.10:FF:000046">
    <property type="entry name" value="Cystathionine gamma-lyase"/>
    <property type="match status" value="1"/>
</dbReference>
<dbReference type="Pfam" id="PF01053">
    <property type="entry name" value="Cys_Met_Meta_PP"/>
    <property type="match status" value="1"/>
</dbReference>
<evidence type="ECO:0000313" key="5">
    <source>
        <dbReference type="EMBL" id="CAB3706655.1"/>
    </source>
</evidence>
<name>A0A6S7A0I5_9BURK</name>
<evidence type="ECO:0000256" key="1">
    <source>
        <dbReference type="ARBA" id="ARBA00001933"/>
    </source>
</evidence>
<dbReference type="GO" id="GO:0019346">
    <property type="term" value="P:transsulfuration"/>
    <property type="evidence" value="ECO:0007669"/>
    <property type="project" value="InterPro"/>
</dbReference>
<reference evidence="5 6" key="1">
    <citation type="submission" date="2020-04" db="EMBL/GenBank/DDBJ databases">
        <authorList>
            <person name="De Canck E."/>
        </authorList>
    </citation>
    <scope>NUCLEOTIDE SEQUENCE [LARGE SCALE GENOMIC DNA]</scope>
    <source>
        <strain evidence="5 6">LMG 3458</strain>
    </source>
</reference>
<dbReference type="GO" id="GO:0018826">
    <property type="term" value="F:methionine gamma-lyase activity"/>
    <property type="evidence" value="ECO:0007669"/>
    <property type="project" value="UniProtKB-EC"/>
</dbReference>
<comment type="similarity">
    <text evidence="4">Belongs to the trans-sulfuration enzymes family.</text>
</comment>
<dbReference type="SUPFAM" id="SSF53383">
    <property type="entry name" value="PLP-dependent transferases"/>
    <property type="match status" value="1"/>
</dbReference>
<protein>
    <submittedName>
        <fullName evidence="5">L-methionine gamma-lyase</fullName>
        <ecNumber evidence="5">4.4.1.11</ecNumber>
    </submittedName>
</protein>
<dbReference type="PIRSF" id="PIRSF001434">
    <property type="entry name" value="CGS"/>
    <property type="match status" value="1"/>
</dbReference>
<keyword evidence="2 3" id="KW-0663">Pyridoxal phosphate</keyword>
<comment type="cofactor">
    <cofactor evidence="1 4">
        <name>pyridoxal 5'-phosphate</name>
        <dbReference type="ChEBI" id="CHEBI:597326"/>
    </cofactor>
</comment>
<dbReference type="PROSITE" id="PS00868">
    <property type="entry name" value="CYS_MET_METAB_PP"/>
    <property type="match status" value="1"/>
</dbReference>
<dbReference type="AlphaFoldDB" id="A0A6S7A0I5"/>
<evidence type="ECO:0000256" key="2">
    <source>
        <dbReference type="ARBA" id="ARBA00022898"/>
    </source>
</evidence>
<dbReference type="InterPro" id="IPR015421">
    <property type="entry name" value="PyrdxlP-dep_Trfase_major"/>
</dbReference>
<dbReference type="PANTHER" id="PTHR11808:SF80">
    <property type="entry name" value="CYSTATHIONINE GAMMA-LYASE"/>
    <property type="match status" value="1"/>
</dbReference>
<dbReference type="EC" id="4.4.1.11" evidence="5"/>
<proteinExistence type="inferred from homology"/>
<dbReference type="Gene3D" id="3.40.640.10">
    <property type="entry name" value="Type I PLP-dependent aspartate aminotransferase-like (Major domain)"/>
    <property type="match status" value="1"/>
</dbReference>
<accession>A0A6S7A0I5</accession>
<dbReference type="InterPro" id="IPR015422">
    <property type="entry name" value="PyrdxlP-dep_Trfase_small"/>
</dbReference>
<dbReference type="InterPro" id="IPR054542">
    <property type="entry name" value="Cys_met_metab_PP"/>
</dbReference>
<dbReference type="InterPro" id="IPR000277">
    <property type="entry name" value="Cys/Met-Metab_PyrdxlP-dep_enz"/>
</dbReference>
<dbReference type="GO" id="GO:0030170">
    <property type="term" value="F:pyridoxal phosphate binding"/>
    <property type="evidence" value="ECO:0007669"/>
    <property type="project" value="InterPro"/>
</dbReference>
<evidence type="ECO:0000256" key="4">
    <source>
        <dbReference type="RuleBase" id="RU362118"/>
    </source>
</evidence>
<evidence type="ECO:0000256" key="3">
    <source>
        <dbReference type="PIRSR" id="PIRSR001434-2"/>
    </source>
</evidence>
<dbReference type="PANTHER" id="PTHR11808">
    <property type="entry name" value="TRANS-SULFURATION ENZYME FAMILY MEMBER"/>
    <property type="match status" value="1"/>
</dbReference>
<dbReference type="EMBL" id="CADIJO010000009">
    <property type="protein sequence ID" value="CAB3706655.1"/>
    <property type="molecule type" value="Genomic_DNA"/>
</dbReference>
<dbReference type="Proteomes" id="UP000494111">
    <property type="component" value="Unassembled WGS sequence"/>
</dbReference>
<dbReference type="InterPro" id="IPR015424">
    <property type="entry name" value="PyrdxlP-dep_Trfase"/>
</dbReference>
<dbReference type="RefSeq" id="WP_175193002.1">
    <property type="nucleotide sequence ID" value="NZ_CADIJO010000009.1"/>
</dbReference>
<feature type="modified residue" description="N6-(pyridoxal phosphate)lysine" evidence="3">
    <location>
        <position position="213"/>
    </location>
</feature>
<dbReference type="CDD" id="cd00614">
    <property type="entry name" value="CGS_like"/>
    <property type="match status" value="1"/>
</dbReference>
<dbReference type="GO" id="GO:0005737">
    <property type="term" value="C:cytoplasm"/>
    <property type="evidence" value="ECO:0007669"/>
    <property type="project" value="TreeGrafter"/>
</dbReference>